<name>A0AAV6P681_9ROSI</name>
<gene>
    <name evidence="2" type="ORF">SDJN03_00536</name>
</gene>
<feature type="compositionally biased region" description="Polar residues" evidence="1">
    <location>
        <begin position="1"/>
        <end position="18"/>
    </location>
</feature>
<protein>
    <submittedName>
        <fullName evidence="2">Uncharacterized protein</fullName>
    </submittedName>
</protein>
<accession>A0AAV6P681</accession>
<dbReference type="AlphaFoldDB" id="A0AAV6P681"/>
<reference evidence="2 3" key="1">
    <citation type="journal article" date="2021" name="Hortic Res">
        <title>The domestication of Cucurbita argyrosperma as revealed by the genome of its wild relative.</title>
        <authorList>
            <person name="Barrera-Redondo J."/>
            <person name="Sanchez-de la Vega G."/>
            <person name="Aguirre-Liguori J.A."/>
            <person name="Castellanos-Morales G."/>
            <person name="Gutierrez-Guerrero Y.T."/>
            <person name="Aguirre-Dugua X."/>
            <person name="Aguirre-Planter E."/>
            <person name="Tenaillon M.I."/>
            <person name="Lira-Saade R."/>
            <person name="Eguiarte L.E."/>
        </authorList>
    </citation>
    <scope>NUCLEOTIDE SEQUENCE [LARGE SCALE GENOMIC DNA]</scope>
    <source>
        <strain evidence="2">JBR-2021</strain>
    </source>
</reference>
<organism evidence="2 3">
    <name type="scientific">Cucurbita argyrosperma subsp. sororia</name>
    <dbReference type="NCBI Taxonomy" id="37648"/>
    <lineage>
        <taxon>Eukaryota</taxon>
        <taxon>Viridiplantae</taxon>
        <taxon>Streptophyta</taxon>
        <taxon>Embryophyta</taxon>
        <taxon>Tracheophyta</taxon>
        <taxon>Spermatophyta</taxon>
        <taxon>Magnoliopsida</taxon>
        <taxon>eudicotyledons</taxon>
        <taxon>Gunneridae</taxon>
        <taxon>Pentapetalae</taxon>
        <taxon>rosids</taxon>
        <taxon>fabids</taxon>
        <taxon>Cucurbitales</taxon>
        <taxon>Cucurbitaceae</taxon>
        <taxon>Cucurbiteae</taxon>
        <taxon>Cucurbita</taxon>
    </lineage>
</organism>
<evidence type="ECO:0000256" key="1">
    <source>
        <dbReference type="SAM" id="MobiDB-lite"/>
    </source>
</evidence>
<dbReference type="EMBL" id="JAGKQH010000001">
    <property type="protein sequence ID" value="KAG6607194.1"/>
    <property type="molecule type" value="Genomic_DNA"/>
</dbReference>
<evidence type="ECO:0000313" key="2">
    <source>
        <dbReference type="EMBL" id="KAG6607194.1"/>
    </source>
</evidence>
<feature type="region of interest" description="Disordered" evidence="1">
    <location>
        <begin position="1"/>
        <end position="37"/>
    </location>
</feature>
<evidence type="ECO:0000313" key="3">
    <source>
        <dbReference type="Proteomes" id="UP000685013"/>
    </source>
</evidence>
<comment type="caution">
    <text evidence="2">The sequence shown here is derived from an EMBL/GenBank/DDBJ whole genome shotgun (WGS) entry which is preliminary data.</text>
</comment>
<sequence>MASSIKSSNHQIIKSSNPDVKRRNEDSYKQRNLENYSKSKVKSSSKYIPITRDCSYSIDDIVSTISTSNGNPKKGENGVEKNCLNATITEDWEGKSEDASTLENFDPLE</sequence>
<feature type="non-terminal residue" evidence="2">
    <location>
        <position position="1"/>
    </location>
</feature>
<feature type="compositionally biased region" description="Basic and acidic residues" evidence="1">
    <location>
        <begin position="19"/>
        <end position="32"/>
    </location>
</feature>
<keyword evidence="3" id="KW-1185">Reference proteome</keyword>
<dbReference type="Proteomes" id="UP000685013">
    <property type="component" value="Chromosome 1"/>
</dbReference>
<proteinExistence type="predicted"/>
<feature type="region of interest" description="Disordered" evidence="1">
    <location>
        <begin position="90"/>
        <end position="109"/>
    </location>
</feature>